<reference evidence="2" key="1">
    <citation type="journal article" date="2023" name="GigaByte">
        <title>Genome assembly of the bearded iris, Iris pallida Lam.</title>
        <authorList>
            <person name="Bruccoleri R.E."/>
            <person name="Oakeley E.J."/>
            <person name="Faust A.M.E."/>
            <person name="Altorfer M."/>
            <person name="Dessus-Babus S."/>
            <person name="Burckhardt D."/>
            <person name="Oertli M."/>
            <person name="Naumann U."/>
            <person name="Petersen F."/>
            <person name="Wong J."/>
        </authorList>
    </citation>
    <scope>NUCLEOTIDE SEQUENCE</scope>
    <source>
        <strain evidence="2">GSM-AAB239-AS_SAM_17_03QT</strain>
    </source>
</reference>
<sequence>MEKQPTIRPWSRLASLARLEAAQGQTTAPVSAPPAAAPPPPRPPVQAPVPRIPLARALTTNTQAPPTLQQETLPLPPPPQQQPSQQQQETPSRSMGNGAPPVSRQSTRLQASSSPSPLLPRIRIPSRDPTPPESPRVIRSSSSTPAESPRTRTFRPFPAQPSPNPEPERKPSPNPEPEPKPAIQERSTSSVKAVAEINKESGDNGGATPLFPRNKPAATETSATSRKDDGGTWKAITIAGDNMGAYMELGSSQHHQKQQKEKHQNGHQQHHQGLEIESGGEAGRTADKKGGKNVRKPIAAVVNSNVQSVNNSLLFSSKCSQNSPGVHLGLASHRQPKPSTDPSFVKRNQ</sequence>
<accession>A0AAX6I3W6</accession>
<feature type="region of interest" description="Disordered" evidence="1">
    <location>
        <begin position="316"/>
        <end position="349"/>
    </location>
</feature>
<gene>
    <name evidence="2" type="ORF">M6B38_276705</name>
</gene>
<feature type="region of interest" description="Disordered" evidence="1">
    <location>
        <begin position="17"/>
        <end position="233"/>
    </location>
</feature>
<dbReference type="Proteomes" id="UP001140949">
    <property type="component" value="Unassembled WGS sequence"/>
</dbReference>
<protein>
    <submittedName>
        <fullName evidence="2">Basic proline-rich protein-like</fullName>
    </submittedName>
</protein>
<reference evidence="2" key="2">
    <citation type="submission" date="2023-04" db="EMBL/GenBank/DDBJ databases">
        <authorList>
            <person name="Bruccoleri R.E."/>
            <person name="Oakeley E.J."/>
            <person name="Faust A.-M."/>
            <person name="Dessus-Babus S."/>
            <person name="Altorfer M."/>
            <person name="Burckhardt D."/>
            <person name="Oertli M."/>
            <person name="Naumann U."/>
            <person name="Petersen F."/>
            <person name="Wong J."/>
        </authorList>
    </citation>
    <scope>NUCLEOTIDE SEQUENCE</scope>
    <source>
        <strain evidence="2">GSM-AAB239-AS_SAM_17_03QT</strain>
        <tissue evidence="2">Leaf</tissue>
    </source>
</reference>
<name>A0AAX6I3W6_IRIPA</name>
<dbReference type="PANTHER" id="PTHR33472:SF28">
    <property type="entry name" value="BROMO AND FHA DOMAIN-CONTAINING PROTEIN DDB_G0267958"/>
    <property type="match status" value="1"/>
</dbReference>
<comment type="caution">
    <text evidence="2">The sequence shown here is derived from an EMBL/GenBank/DDBJ whole genome shotgun (WGS) entry which is preliminary data.</text>
</comment>
<feature type="compositionally biased region" description="Pro residues" evidence="1">
    <location>
        <begin position="31"/>
        <end position="51"/>
    </location>
</feature>
<organism evidence="2 3">
    <name type="scientific">Iris pallida</name>
    <name type="common">Sweet iris</name>
    <dbReference type="NCBI Taxonomy" id="29817"/>
    <lineage>
        <taxon>Eukaryota</taxon>
        <taxon>Viridiplantae</taxon>
        <taxon>Streptophyta</taxon>
        <taxon>Embryophyta</taxon>
        <taxon>Tracheophyta</taxon>
        <taxon>Spermatophyta</taxon>
        <taxon>Magnoliopsida</taxon>
        <taxon>Liliopsida</taxon>
        <taxon>Asparagales</taxon>
        <taxon>Iridaceae</taxon>
        <taxon>Iridoideae</taxon>
        <taxon>Irideae</taxon>
        <taxon>Iris</taxon>
    </lineage>
</organism>
<dbReference type="PANTHER" id="PTHR33472">
    <property type="entry name" value="OS01G0106600 PROTEIN"/>
    <property type="match status" value="1"/>
</dbReference>
<feature type="region of interest" description="Disordered" evidence="1">
    <location>
        <begin position="249"/>
        <end position="296"/>
    </location>
</feature>
<evidence type="ECO:0000313" key="2">
    <source>
        <dbReference type="EMBL" id="KAJ6847651.1"/>
    </source>
</evidence>
<dbReference type="AlphaFoldDB" id="A0AAX6I3W6"/>
<keyword evidence="3" id="KW-1185">Reference proteome</keyword>
<feature type="compositionally biased region" description="Polar residues" evidence="1">
    <location>
        <begin position="337"/>
        <end position="349"/>
    </location>
</feature>
<feature type="compositionally biased region" description="Low complexity" evidence="1">
    <location>
        <begin position="112"/>
        <end position="123"/>
    </location>
</feature>
<proteinExistence type="predicted"/>
<evidence type="ECO:0000256" key="1">
    <source>
        <dbReference type="SAM" id="MobiDB-lite"/>
    </source>
</evidence>
<dbReference type="EMBL" id="JANAVB010005020">
    <property type="protein sequence ID" value="KAJ6847651.1"/>
    <property type="molecule type" value="Genomic_DNA"/>
</dbReference>
<feature type="compositionally biased region" description="Low complexity" evidence="1">
    <location>
        <begin position="17"/>
        <end position="30"/>
    </location>
</feature>
<feature type="compositionally biased region" description="Low complexity" evidence="1">
    <location>
        <begin position="82"/>
        <end position="92"/>
    </location>
</feature>
<evidence type="ECO:0000313" key="3">
    <source>
        <dbReference type="Proteomes" id="UP001140949"/>
    </source>
</evidence>